<dbReference type="EMBL" id="CCSB01000001">
    <property type="protein sequence ID" value="CDZ76383.1"/>
    <property type="molecule type" value="Genomic_DNA"/>
</dbReference>
<name>A0A078KXF4_9GAMM</name>
<gene>
    <name evidence="2" type="ORF">BN59_00652</name>
</gene>
<dbReference type="SUPFAM" id="SSF53098">
    <property type="entry name" value="Ribonuclease H-like"/>
    <property type="match status" value="1"/>
</dbReference>
<dbReference type="InterPro" id="IPR001584">
    <property type="entry name" value="Integrase_cat-core"/>
</dbReference>
<evidence type="ECO:0000313" key="3">
    <source>
        <dbReference type="Proteomes" id="UP000044071"/>
    </source>
</evidence>
<dbReference type="InterPro" id="IPR050900">
    <property type="entry name" value="Transposase_IS3/IS150/IS904"/>
</dbReference>
<evidence type="ECO:0000313" key="2">
    <source>
        <dbReference type="EMBL" id="CDZ76383.1"/>
    </source>
</evidence>
<dbReference type="GO" id="GO:0015074">
    <property type="term" value="P:DNA integration"/>
    <property type="evidence" value="ECO:0007669"/>
    <property type="project" value="InterPro"/>
</dbReference>
<feature type="domain" description="Integrase catalytic" evidence="1">
    <location>
        <begin position="14"/>
        <end position="66"/>
    </location>
</feature>
<dbReference type="InterPro" id="IPR012337">
    <property type="entry name" value="RNaseH-like_sf"/>
</dbReference>
<dbReference type="PANTHER" id="PTHR46889">
    <property type="entry name" value="TRANSPOSASE INSF FOR INSERTION SEQUENCE IS3B-RELATED"/>
    <property type="match status" value="1"/>
</dbReference>
<dbReference type="Pfam" id="PF13333">
    <property type="entry name" value="rve_2"/>
    <property type="match status" value="1"/>
</dbReference>
<proteinExistence type="predicted"/>
<dbReference type="eggNOG" id="COG2801">
    <property type="taxonomic scope" value="Bacteria"/>
</dbReference>
<accession>A0A078KXF4</accession>
<keyword evidence="3" id="KW-1185">Reference proteome</keyword>
<protein>
    <submittedName>
        <fullName evidence="2">Putative transposase OrfB</fullName>
    </submittedName>
</protein>
<organism evidence="2 3">
    <name type="scientific">Legionella massiliensis</name>
    <dbReference type="NCBI Taxonomy" id="1034943"/>
    <lineage>
        <taxon>Bacteria</taxon>
        <taxon>Pseudomonadati</taxon>
        <taxon>Pseudomonadota</taxon>
        <taxon>Gammaproteobacteria</taxon>
        <taxon>Legionellales</taxon>
        <taxon>Legionellaceae</taxon>
        <taxon>Legionella</taxon>
    </lineage>
</organism>
<evidence type="ECO:0000259" key="1">
    <source>
        <dbReference type="Pfam" id="PF13333"/>
    </source>
</evidence>
<dbReference type="PANTHER" id="PTHR46889:SF4">
    <property type="entry name" value="TRANSPOSASE INSO FOR INSERTION SEQUENCE ELEMENT IS911B-RELATED"/>
    <property type="match status" value="1"/>
</dbReference>
<reference evidence="2 3" key="1">
    <citation type="submission" date="2014-06" db="EMBL/GenBank/DDBJ databases">
        <authorList>
            <person name="Urmite Genomes Urmite Genomes"/>
        </authorList>
    </citation>
    <scope>NUCLEOTIDE SEQUENCE [LARGE SCALE GENOMIC DNA]</scope>
</reference>
<dbReference type="AlphaFoldDB" id="A0A078KXF4"/>
<dbReference type="Proteomes" id="UP000044071">
    <property type="component" value="Unassembled WGS sequence"/>
</dbReference>
<sequence length="69" mass="8165">MSGKGNCYDNEVMESFYHTLKTELLYGEIFKTRAETQLLVFDYIEVFYNRQRLHSTLGYQTPDEFQLAA</sequence>